<name>A0AAN8FDT9_TRICO</name>
<feature type="chain" id="PRO_5042925531" description="Apple domain-containing protein" evidence="1">
    <location>
        <begin position="21"/>
        <end position="272"/>
    </location>
</feature>
<feature type="signal peptide" evidence="1">
    <location>
        <begin position="1"/>
        <end position="20"/>
    </location>
</feature>
<evidence type="ECO:0000256" key="1">
    <source>
        <dbReference type="SAM" id="SignalP"/>
    </source>
</evidence>
<dbReference type="InterPro" id="IPR003609">
    <property type="entry name" value="Pan_app"/>
</dbReference>
<organism evidence="3 4">
    <name type="scientific">Trichostrongylus colubriformis</name>
    <name type="common">Black scour worm</name>
    <dbReference type="NCBI Taxonomy" id="6319"/>
    <lineage>
        <taxon>Eukaryota</taxon>
        <taxon>Metazoa</taxon>
        <taxon>Ecdysozoa</taxon>
        <taxon>Nematoda</taxon>
        <taxon>Chromadorea</taxon>
        <taxon>Rhabditida</taxon>
        <taxon>Rhabditina</taxon>
        <taxon>Rhabditomorpha</taxon>
        <taxon>Strongyloidea</taxon>
        <taxon>Trichostrongylidae</taxon>
        <taxon>Trichostrongylus</taxon>
    </lineage>
</organism>
<evidence type="ECO:0000259" key="2">
    <source>
        <dbReference type="PROSITE" id="PS50948"/>
    </source>
</evidence>
<accession>A0AAN8FDT9</accession>
<feature type="domain" description="Apple" evidence="2">
    <location>
        <begin position="190"/>
        <end position="272"/>
    </location>
</feature>
<evidence type="ECO:0000313" key="4">
    <source>
        <dbReference type="Proteomes" id="UP001331761"/>
    </source>
</evidence>
<proteinExistence type="predicted"/>
<keyword evidence="1" id="KW-0732">Signal</keyword>
<reference evidence="3 4" key="1">
    <citation type="submission" date="2019-10" db="EMBL/GenBank/DDBJ databases">
        <title>Assembly and Annotation for the nematode Trichostrongylus colubriformis.</title>
        <authorList>
            <person name="Martin J."/>
        </authorList>
    </citation>
    <scope>NUCLEOTIDE SEQUENCE [LARGE SCALE GENOMIC DNA]</scope>
    <source>
        <strain evidence="3">G859</strain>
        <tissue evidence="3">Whole worm</tissue>
    </source>
</reference>
<dbReference type="AlphaFoldDB" id="A0AAN8FDT9"/>
<evidence type="ECO:0000313" key="3">
    <source>
        <dbReference type="EMBL" id="KAK5976867.1"/>
    </source>
</evidence>
<dbReference type="Proteomes" id="UP001331761">
    <property type="component" value="Unassembled WGS sequence"/>
</dbReference>
<keyword evidence="4" id="KW-1185">Reference proteome</keyword>
<dbReference type="EMBL" id="WIXE01011275">
    <property type="protein sequence ID" value="KAK5976867.1"/>
    <property type="molecule type" value="Genomic_DNA"/>
</dbReference>
<gene>
    <name evidence="3" type="ORF">GCK32_010864</name>
</gene>
<sequence length="272" mass="30981">MFLEWKAVVFVVGIIISVKADSIIIWNGCKNDGKQCNIALETFRGNPEHDCRAFSSPTRKCSTNHENMDKDSDMVVTSIYNKNGEVVLRWHSSSIHYDREDDFPTPTPYHHIVPEPEWDLQPIFWKRRKRHVKKFRGRLVTCSCTVRGETGSSRRNSNGRRYHSGKERTTMITPRDQAAQKRMAQPTAECGNGFRAGYGVKSSNIPIGIIIKRVTTKSLDQCAIMCKMEFVTQIDCVAIAFSDQRNPNCVLLSSLPKRSSSNYSDYIIYTSC</sequence>
<comment type="caution">
    <text evidence="3">The sequence shown here is derived from an EMBL/GenBank/DDBJ whole genome shotgun (WGS) entry which is preliminary data.</text>
</comment>
<protein>
    <recommendedName>
        <fullName evidence="2">Apple domain-containing protein</fullName>
    </recommendedName>
</protein>
<dbReference type="PROSITE" id="PS50948">
    <property type="entry name" value="PAN"/>
    <property type="match status" value="1"/>
</dbReference>